<evidence type="ECO:0000256" key="1">
    <source>
        <dbReference type="ARBA" id="ARBA00007613"/>
    </source>
</evidence>
<dbReference type="InterPro" id="IPR003423">
    <property type="entry name" value="OMP_efflux"/>
</dbReference>
<dbReference type="OrthoDB" id="9770517at2"/>
<dbReference type="Pfam" id="PF02321">
    <property type="entry name" value="OEP"/>
    <property type="match status" value="2"/>
</dbReference>
<dbReference type="NCBIfam" id="TIGR01845">
    <property type="entry name" value="outer_NodT"/>
    <property type="match status" value="1"/>
</dbReference>
<reference evidence="3 4" key="1">
    <citation type="submission" date="2018-06" db="EMBL/GenBank/DDBJ databases">
        <title>Genomic Encyclopedia of Archaeal and Bacterial Type Strains, Phase II (KMG-II): from individual species to whole genera.</title>
        <authorList>
            <person name="Goeker M."/>
        </authorList>
    </citation>
    <scope>NUCLEOTIDE SEQUENCE [LARGE SCALE GENOMIC DNA]</scope>
    <source>
        <strain evidence="3 4">DSM 21851</strain>
    </source>
</reference>
<comment type="similarity">
    <text evidence="1 2">Belongs to the outer membrane factor (OMF) (TC 1.B.17) family.</text>
</comment>
<keyword evidence="2" id="KW-0472">Membrane</keyword>
<dbReference type="PROSITE" id="PS51257">
    <property type="entry name" value="PROKAR_LIPOPROTEIN"/>
    <property type="match status" value="1"/>
</dbReference>
<sequence length="477" mass="52445">MQSIRISSGHTLLGFVFLVLSLSACKVGRNYQRPTLAVPDQFRSVSTTDTDTHTVARLPWRTFFQNAELQQLISTALTNNFDLQIAVKRIEENSAYLRQTRYALLPSVNAQVTASTITPSRNSLNGLSLENFIGSRHLEDYSANLGVSWELDIWGKIRRQNEVTQANYLQTFEAAKAVRTALVANVANGYFNLLFLDAQLDIARRNLALSDSIVRMIGLQKQSGDVTELAVDQARGQQQTAALLRSRLEQAIVIEENGLRQLLGDMPGGIPRASRLENVPVADTLQVGVPVQLLANRPDVRVSELNLVAANARIGVAEASLYPALVISGSGGFNAFQASNWFMFPASLFYSVAGGLTQPVFQRRQLKTQIEVARIQHDQAVIQFRQAVTNGVREVADALVQVEKLKEQEQVAATRVATLQKAIANARLLFASGLANYLEVITAQSNVLQAELTLAEVRQQRLSAMVSVYRALGGGWQ</sequence>
<name>A0A327X1X4_LARAB</name>
<dbReference type="GO" id="GO:0005886">
    <property type="term" value="C:plasma membrane"/>
    <property type="evidence" value="ECO:0007669"/>
    <property type="project" value="UniProtKB-SubCell"/>
</dbReference>
<keyword evidence="4" id="KW-1185">Reference proteome</keyword>
<comment type="caution">
    <text evidence="3">The sequence shown here is derived from an EMBL/GenBank/DDBJ whole genome shotgun (WGS) entry which is preliminary data.</text>
</comment>
<accession>A0A327X1X4</accession>
<dbReference type="Gene3D" id="1.20.1600.10">
    <property type="entry name" value="Outer membrane efflux proteins (OEP)"/>
    <property type="match status" value="1"/>
</dbReference>
<gene>
    <name evidence="3" type="ORF">LX87_02249</name>
</gene>
<dbReference type="AlphaFoldDB" id="A0A327X1X4"/>
<comment type="subcellular location">
    <subcellularLocation>
        <location evidence="2">Cell membrane</location>
        <topology evidence="2">Lipid-anchor</topology>
    </subcellularLocation>
</comment>
<organism evidence="3 4">
    <name type="scientific">Larkinella arboricola</name>
    <dbReference type="NCBI Taxonomy" id="643671"/>
    <lineage>
        <taxon>Bacteria</taxon>
        <taxon>Pseudomonadati</taxon>
        <taxon>Bacteroidota</taxon>
        <taxon>Cytophagia</taxon>
        <taxon>Cytophagales</taxon>
        <taxon>Spirosomataceae</taxon>
        <taxon>Larkinella</taxon>
    </lineage>
</organism>
<dbReference type="SUPFAM" id="SSF56954">
    <property type="entry name" value="Outer membrane efflux proteins (OEP)"/>
    <property type="match status" value="1"/>
</dbReference>
<keyword evidence="2" id="KW-0564">Palmitate</keyword>
<protein>
    <submittedName>
        <fullName evidence="3">NodT family efflux transporter outer membrane factor (OMF) lipoprotein</fullName>
    </submittedName>
</protein>
<dbReference type="RefSeq" id="WP_111628274.1">
    <property type="nucleotide sequence ID" value="NZ_QLMC01000002.1"/>
</dbReference>
<dbReference type="Proteomes" id="UP000248790">
    <property type="component" value="Unassembled WGS sequence"/>
</dbReference>
<keyword evidence="2" id="KW-1134">Transmembrane beta strand</keyword>
<dbReference type="InterPro" id="IPR010131">
    <property type="entry name" value="MdtP/NodT-like"/>
</dbReference>
<proteinExistence type="inferred from homology"/>
<evidence type="ECO:0000313" key="4">
    <source>
        <dbReference type="Proteomes" id="UP000248790"/>
    </source>
</evidence>
<evidence type="ECO:0000256" key="2">
    <source>
        <dbReference type="RuleBase" id="RU362097"/>
    </source>
</evidence>
<dbReference type="EMBL" id="QLMC01000002">
    <property type="protein sequence ID" value="RAK00541.1"/>
    <property type="molecule type" value="Genomic_DNA"/>
</dbReference>
<dbReference type="Gene3D" id="2.20.200.10">
    <property type="entry name" value="Outer membrane efflux proteins (OEP)"/>
    <property type="match status" value="1"/>
</dbReference>
<keyword evidence="2 3" id="KW-0449">Lipoprotein</keyword>
<dbReference type="PANTHER" id="PTHR30203">
    <property type="entry name" value="OUTER MEMBRANE CATION EFFLUX PROTEIN"/>
    <property type="match status" value="1"/>
</dbReference>
<evidence type="ECO:0000313" key="3">
    <source>
        <dbReference type="EMBL" id="RAK00541.1"/>
    </source>
</evidence>
<dbReference type="GO" id="GO:0015562">
    <property type="term" value="F:efflux transmembrane transporter activity"/>
    <property type="evidence" value="ECO:0007669"/>
    <property type="project" value="InterPro"/>
</dbReference>
<keyword evidence="2" id="KW-0812">Transmembrane</keyword>
<dbReference type="PANTHER" id="PTHR30203:SF33">
    <property type="entry name" value="BLR4455 PROTEIN"/>
    <property type="match status" value="1"/>
</dbReference>